<name>A0A8S1UV73_PAROT</name>
<protein>
    <submittedName>
        <fullName evidence="1">Uncharacterized protein</fullName>
    </submittedName>
</protein>
<comment type="caution">
    <text evidence="1">The sequence shown here is derived from an EMBL/GenBank/DDBJ whole genome shotgun (WGS) entry which is preliminary data.</text>
</comment>
<gene>
    <name evidence="1" type="ORF">POCTA_138.1.T0500300</name>
</gene>
<accession>A0A8S1UV73</accession>
<dbReference type="EMBL" id="CAJJDP010000050">
    <property type="protein sequence ID" value="CAD8167822.1"/>
    <property type="molecule type" value="Genomic_DNA"/>
</dbReference>
<evidence type="ECO:0000313" key="2">
    <source>
        <dbReference type="Proteomes" id="UP000683925"/>
    </source>
</evidence>
<dbReference type="OrthoDB" id="409374at2759"/>
<evidence type="ECO:0000313" key="1">
    <source>
        <dbReference type="EMBL" id="CAD8167822.1"/>
    </source>
</evidence>
<sequence length="112" mass="12742">MRVGFKMNSQKIAIQFVEMELYKVKMNVMIIIQHLIINVFNANINVQNGLTLIDLNCDPVCGDGNLTTYSVEQCELAVNGIWDGCKDCRFTSIANCKIHYFSNLPDCDVDFR</sequence>
<dbReference type="AlphaFoldDB" id="A0A8S1UV73"/>
<keyword evidence="2" id="KW-1185">Reference proteome</keyword>
<organism evidence="1 2">
    <name type="scientific">Paramecium octaurelia</name>
    <dbReference type="NCBI Taxonomy" id="43137"/>
    <lineage>
        <taxon>Eukaryota</taxon>
        <taxon>Sar</taxon>
        <taxon>Alveolata</taxon>
        <taxon>Ciliophora</taxon>
        <taxon>Intramacronucleata</taxon>
        <taxon>Oligohymenophorea</taxon>
        <taxon>Peniculida</taxon>
        <taxon>Parameciidae</taxon>
        <taxon>Paramecium</taxon>
    </lineage>
</organism>
<dbReference type="Proteomes" id="UP000683925">
    <property type="component" value="Unassembled WGS sequence"/>
</dbReference>
<proteinExistence type="predicted"/>
<reference evidence="1" key="1">
    <citation type="submission" date="2021-01" db="EMBL/GenBank/DDBJ databases">
        <authorList>
            <consortium name="Genoscope - CEA"/>
            <person name="William W."/>
        </authorList>
    </citation>
    <scope>NUCLEOTIDE SEQUENCE</scope>
</reference>